<dbReference type="KEGG" id="snep:Enr13x_47670"/>
<evidence type="ECO:0000313" key="1">
    <source>
        <dbReference type="EMBL" id="QDV44896.1"/>
    </source>
</evidence>
<proteinExistence type="predicted"/>
<reference evidence="1 2" key="1">
    <citation type="submission" date="2019-03" db="EMBL/GenBank/DDBJ databases">
        <title>Deep-cultivation of Planctomycetes and their phenomic and genomic characterization uncovers novel biology.</title>
        <authorList>
            <person name="Wiegand S."/>
            <person name="Jogler M."/>
            <person name="Boedeker C."/>
            <person name="Pinto D."/>
            <person name="Vollmers J."/>
            <person name="Rivas-Marin E."/>
            <person name="Kohn T."/>
            <person name="Peeters S.H."/>
            <person name="Heuer A."/>
            <person name="Rast P."/>
            <person name="Oberbeckmann S."/>
            <person name="Bunk B."/>
            <person name="Jeske O."/>
            <person name="Meyerdierks A."/>
            <person name="Storesund J.E."/>
            <person name="Kallscheuer N."/>
            <person name="Luecker S."/>
            <person name="Lage O.M."/>
            <person name="Pohl T."/>
            <person name="Merkel B.J."/>
            <person name="Hornburger P."/>
            <person name="Mueller R.-W."/>
            <person name="Bruemmer F."/>
            <person name="Labrenz M."/>
            <person name="Spormann A.M."/>
            <person name="Op den Camp H."/>
            <person name="Overmann J."/>
            <person name="Amann R."/>
            <person name="Jetten M.S.M."/>
            <person name="Mascher T."/>
            <person name="Medema M.H."/>
            <person name="Devos D.P."/>
            <person name="Kaster A.-K."/>
            <person name="Ovreas L."/>
            <person name="Rohde M."/>
            <person name="Galperin M.Y."/>
            <person name="Jogler C."/>
        </authorList>
    </citation>
    <scope>NUCLEOTIDE SEQUENCE [LARGE SCALE GENOMIC DNA]</scope>
    <source>
        <strain evidence="1 2">Enr13</strain>
    </source>
</reference>
<accession>A0A518HVM1</accession>
<dbReference type="EMBL" id="CP037423">
    <property type="protein sequence ID" value="QDV44896.1"/>
    <property type="molecule type" value="Genomic_DNA"/>
</dbReference>
<organism evidence="1 2">
    <name type="scientific">Stieleria neptunia</name>
    <dbReference type="NCBI Taxonomy" id="2527979"/>
    <lineage>
        <taxon>Bacteria</taxon>
        <taxon>Pseudomonadati</taxon>
        <taxon>Planctomycetota</taxon>
        <taxon>Planctomycetia</taxon>
        <taxon>Pirellulales</taxon>
        <taxon>Pirellulaceae</taxon>
        <taxon>Stieleria</taxon>
    </lineage>
</organism>
<protein>
    <submittedName>
        <fullName evidence="1">Uncharacterized protein</fullName>
    </submittedName>
</protein>
<name>A0A518HVM1_9BACT</name>
<keyword evidence="2" id="KW-1185">Reference proteome</keyword>
<gene>
    <name evidence="1" type="ORF">Enr13x_47670</name>
</gene>
<dbReference type="AlphaFoldDB" id="A0A518HVM1"/>
<evidence type="ECO:0000313" key="2">
    <source>
        <dbReference type="Proteomes" id="UP000319004"/>
    </source>
</evidence>
<dbReference type="Proteomes" id="UP000319004">
    <property type="component" value="Chromosome"/>
</dbReference>
<sequence length="60" mass="6673">MAASVASPPHQRWVVSPVRDVASFHVVVRIIRILVETLARPREAGPSFAHFGDRNHKAMT</sequence>